<organism evidence="1 2">
    <name type="scientific">Paenibacillus mucilaginosus (strain KNP414)</name>
    <dbReference type="NCBI Taxonomy" id="1036673"/>
    <lineage>
        <taxon>Bacteria</taxon>
        <taxon>Bacillati</taxon>
        <taxon>Bacillota</taxon>
        <taxon>Bacilli</taxon>
        <taxon>Bacillales</taxon>
        <taxon>Paenibacillaceae</taxon>
        <taxon>Paenibacillus</taxon>
    </lineage>
</organism>
<evidence type="ECO:0000313" key="2">
    <source>
        <dbReference type="Proteomes" id="UP000006620"/>
    </source>
</evidence>
<accession>F8FFP0</accession>
<reference evidence="2" key="1">
    <citation type="submission" date="2011-06" db="EMBL/GenBank/DDBJ databases">
        <title>Complete genome sequence of Paenibacillus mucilaginosus KNP414.</title>
        <authorList>
            <person name="Wang J."/>
            <person name="Hu S."/>
            <person name="Hu X."/>
            <person name="Zhang B."/>
            <person name="Dong D."/>
            <person name="Zhang S."/>
            <person name="Zhao K."/>
            <person name="Wu D."/>
        </authorList>
    </citation>
    <scope>NUCLEOTIDE SEQUENCE [LARGE SCALE GENOMIC DNA]</scope>
    <source>
        <strain evidence="2">KNP414</strain>
    </source>
</reference>
<dbReference type="AlphaFoldDB" id="F8FFP0"/>
<proteinExistence type="predicted"/>
<gene>
    <name evidence="1" type="ordered locus">KNP414_04135</name>
</gene>
<dbReference type="EMBL" id="CP002869">
    <property type="protein sequence ID" value="AEI42667.1"/>
    <property type="molecule type" value="Genomic_DNA"/>
</dbReference>
<dbReference type="Proteomes" id="UP000006620">
    <property type="component" value="Chromosome"/>
</dbReference>
<dbReference type="KEGG" id="pms:KNP414_04135"/>
<name>F8FFP0_PAEMK</name>
<evidence type="ECO:0000313" key="1">
    <source>
        <dbReference type="EMBL" id="AEI42667.1"/>
    </source>
</evidence>
<dbReference type="PATRIC" id="fig|1036673.3.peg.3811"/>
<sequence>MKEETYEDRRKARIATKHTHDAKKFAWTEEMCERKKIAAAGRFFLHSS</sequence>
<dbReference type="HOGENOM" id="CLU_3155710_0_0_9"/>
<protein>
    <submittedName>
        <fullName evidence="1">Uncharacterized protein</fullName>
    </submittedName>
</protein>
<reference evidence="1 2" key="2">
    <citation type="journal article" date="2013" name="Genome Announc.">
        <title>Genome Sequence of Growth-Improving Paenibacillus mucilaginosus Strain KNP414.</title>
        <authorList>
            <person name="Lu J.J."/>
            <person name="Wang J.F."/>
            <person name="Hu X.F."/>
        </authorList>
    </citation>
    <scope>NUCLEOTIDE SEQUENCE [LARGE SCALE GENOMIC DNA]</scope>
    <source>
        <strain evidence="1 2">KNP414</strain>
    </source>
</reference>